<dbReference type="STRING" id="156980.SAMN04489745_1648"/>
<keyword evidence="9" id="KW-1133">Transmembrane helix</keyword>
<comment type="catalytic activity">
    <reaction evidence="1">
        <text>ATP + protein L-histidine = ADP + protein N-phospho-L-histidine.</text>
        <dbReference type="EC" id="2.7.13.3"/>
    </reaction>
</comment>
<evidence type="ECO:0000313" key="11">
    <source>
        <dbReference type="EMBL" id="SEB93842.1"/>
    </source>
</evidence>
<dbReference type="Proteomes" id="UP000182652">
    <property type="component" value="Unassembled WGS sequence"/>
</dbReference>
<dbReference type="EMBL" id="FNSN01000003">
    <property type="protein sequence ID" value="SEB93842.1"/>
    <property type="molecule type" value="Genomic_DNA"/>
</dbReference>
<evidence type="ECO:0000256" key="1">
    <source>
        <dbReference type="ARBA" id="ARBA00000085"/>
    </source>
</evidence>
<dbReference type="Pfam" id="PF02518">
    <property type="entry name" value="HATPase_c"/>
    <property type="match status" value="1"/>
</dbReference>
<feature type="transmembrane region" description="Helical" evidence="9">
    <location>
        <begin position="16"/>
        <end position="37"/>
    </location>
</feature>
<dbReference type="PANTHER" id="PTHR24421:SF10">
    <property type="entry name" value="NITRATE_NITRITE SENSOR PROTEIN NARQ"/>
    <property type="match status" value="1"/>
</dbReference>
<dbReference type="InterPro" id="IPR011712">
    <property type="entry name" value="Sig_transdc_His_kin_sub3_dim/P"/>
</dbReference>
<organism evidence="11 12">
    <name type="scientific">Arthrobacter woluwensis</name>
    <dbReference type="NCBI Taxonomy" id="156980"/>
    <lineage>
        <taxon>Bacteria</taxon>
        <taxon>Bacillati</taxon>
        <taxon>Actinomycetota</taxon>
        <taxon>Actinomycetes</taxon>
        <taxon>Micrococcales</taxon>
        <taxon>Micrococcaceae</taxon>
        <taxon>Arthrobacter</taxon>
    </lineage>
</organism>
<keyword evidence="7" id="KW-0067">ATP-binding</keyword>
<sequence>MEFWQRITHWTHRHHFVVDVIVAVLVILGVESIYLLSMVTSPDPGDPMYTSRIWGAILSLPMLATLAWRRTRPRIAMWSLAVLCLASLGIEYDLAGGILAVPFIIYAAAAYGRRWDGRFALILGLLGGVLLPAKILAQNVNDFSRGEIFGVAMAAVTLWLVVLFCWTLGALTRARRIRIQALEDRARRLEIENQQERALAAADERAHIAREMHDIVAHSLSVIITQADGGRYAAVADPEMGRKVLETIAQTGRASLAEMRRLLGVLRQEEDTEYRPQPGLEDIPHLVTDMRASGLAVALQEEGAPRSTLPAGAGLTAYRLVQEALTNCLKHAGPAASVNATLRWSAKGLHLTIKDDGRGAAADPPSAGGGNGLRGMAERVALYDGKVTAGPAPGGGFTVEALIPYSEA</sequence>
<feature type="transmembrane region" description="Helical" evidence="9">
    <location>
        <begin position="75"/>
        <end position="90"/>
    </location>
</feature>
<evidence type="ECO:0000256" key="5">
    <source>
        <dbReference type="ARBA" id="ARBA00022741"/>
    </source>
</evidence>
<dbReference type="PANTHER" id="PTHR24421">
    <property type="entry name" value="NITRATE/NITRITE SENSOR PROTEIN NARX-RELATED"/>
    <property type="match status" value="1"/>
</dbReference>
<keyword evidence="4" id="KW-0808">Transferase</keyword>
<evidence type="ECO:0000256" key="6">
    <source>
        <dbReference type="ARBA" id="ARBA00022777"/>
    </source>
</evidence>
<keyword evidence="8" id="KW-0902">Two-component regulatory system</keyword>
<accession>A0A1H4NH20</accession>
<dbReference type="AlphaFoldDB" id="A0A1H4NH20"/>
<evidence type="ECO:0000256" key="3">
    <source>
        <dbReference type="ARBA" id="ARBA00022553"/>
    </source>
</evidence>
<dbReference type="CDD" id="cd16917">
    <property type="entry name" value="HATPase_UhpB-NarQ-NarX-like"/>
    <property type="match status" value="1"/>
</dbReference>
<dbReference type="GO" id="GO:0046983">
    <property type="term" value="F:protein dimerization activity"/>
    <property type="evidence" value="ECO:0007669"/>
    <property type="project" value="InterPro"/>
</dbReference>
<evidence type="ECO:0000313" key="12">
    <source>
        <dbReference type="Proteomes" id="UP000182652"/>
    </source>
</evidence>
<gene>
    <name evidence="11" type="ORF">SAMN04489745_1648</name>
</gene>
<dbReference type="GO" id="GO:0000155">
    <property type="term" value="F:phosphorelay sensor kinase activity"/>
    <property type="evidence" value="ECO:0007669"/>
    <property type="project" value="InterPro"/>
</dbReference>
<keyword evidence="5" id="KW-0547">Nucleotide-binding</keyword>
<dbReference type="InterPro" id="IPR050482">
    <property type="entry name" value="Sensor_HK_TwoCompSys"/>
</dbReference>
<keyword evidence="3" id="KW-0597">Phosphoprotein</keyword>
<dbReference type="EC" id="2.7.13.3" evidence="2"/>
<dbReference type="InterPro" id="IPR055558">
    <property type="entry name" value="DUF7134"/>
</dbReference>
<dbReference type="GO" id="GO:0016020">
    <property type="term" value="C:membrane"/>
    <property type="evidence" value="ECO:0007669"/>
    <property type="project" value="InterPro"/>
</dbReference>
<dbReference type="Gene3D" id="3.30.565.10">
    <property type="entry name" value="Histidine kinase-like ATPase, C-terminal domain"/>
    <property type="match status" value="1"/>
</dbReference>
<keyword evidence="9" id="KW-0812">Transmembrane</keyword>
<evidence type="ECO:0000256" key="9">
    <source>
        <dbReference type="SAM" id="Phobius"/>
    </source>
</evidence>
<dbReference type="SMART" id="SM00387">
    <property type="entry name" value="HATPase_c"/>
    <property type="match status" value="1"/>
</dbReference>
<reference evidence="11 12" key="1">
    <citation type="submission" date="2016-10" db="EMBL/GenBank/DDBJ databases">
        <authorList>
            <person name="de Groot N.N."/>
        </authorList>
    </citation>
    <scope>NUCLEOTIDE SEQUENCE [LARGE SCALE GENOMIC DNA]</scope>
    <source>
        <strain evidence="11 12">DSM 10495</strain>
    </source>
</reference>
<feature type="transmembrane region" description="Helical" evidence="9">
    <location>
        <begin position="49"/>
        <end position="68"/>
    </location>
</feature>
<dbReference type="SUPFAM" id="SSF55874">
    <property type="entry name" value="ATPase domain of HSP90 chaperone/DNA topoisomerase II/histidine kinase"/>
    <property type="match status" value="1"/>
</dbReference>
<dbReference type="InterPro" id="IPR003594">
    <property type="entry name" value="HATPase_dom"/>
</dbReference>
<dbReference type="InterPro" id="IPR036890">
    <property type="entry name" value="HATPase_C_sf"/>
</dbReference>
<evidence type="ECO:0000256" key="2">
    <source>
        <dbReference type="ARBA" id="ARBA00012438"/>
    </source>
</evidence>
<feature type="transmembrane region" description="Helical" evidence="9">
    <location>
        <begin position="96"/>
        <end position="112"/>
    </location>
</feature>
<feature type="transmembrane region" description="Helical" evidence="9">
    <location>
        <begin position="148"/>
        <end position="171"/>
    </location>
</feature>
<evidence type="ECO:0000259" key="10">
    <source>
        <dbReference type="SMART" id="SM00387"/>
    </source>
</evidence>
<feature type="domain" description="Histidine kinase/HSP90-like ATPase" evidence="10">
    <location>
        <begin position="312"/>
        <end position="407"/>
    </location>
</feature>
<dbReference type="Gene3D" id="1.20.5.1930">
    <property type="match status" value="1"/>
</dbReference>
<keyword evidence="12" id="KW-1185">Reference proteome</keyword>
<evidence type="ECO:0000256" key="7">
    <source>
        <dbReference type="ARBA" id="ARBA00022840"/>
    </source>
</evidence>
<keyword evidence="9" id="KW-0472">Membrane</keyword>
<keyword evidence="6 11" id="KW-0418">Kinase</keyword>
<dbReference type="GO" id="GO:0005524">
    <property type="term" value="F:ATP binding"/>
    <property type="evidence" value="ECO:0007669"/>
    <property type="project" value="UniProtKB-KW"/>
</dbReference>
<dbReference type="Pfam" id="PF07730">
    <property type="entry name" value="HisKA_3"/>
    <property type="match status" value="1"/>
</dbReference>
<feature type="transmembrane region" description="Helical" evidence="9">
    <location>
        <begin position="119"/>
        <end position="136"/>
    </location>
</feature>
<evidence type="ECO:0000256" key="8">
    <source>
        <dbReference type="ARBA" id="ARBA00023012"/>
    </source>
</evidence>
<dbReference type="RefSeq" id="WP_066210807.1">
    <property type="nucleotide sequence ID" value="NZ_FNSN01000003.1"/>
</dbReference>
<dbReference type="Pfam" id="PF23539">
    <property type="entry name" value="DUF7134"/>
    <property type="match status" value="1"/>
</dbReference>
<name>A0A1H4NH20_9MICC</name>
<evidence type="ECO:0000256" key="4">
    <source>
        <dbReference type="ARBA" id="ARBA00022679"/>
    </source>
</evidence>
<protein>
    <recommendedName>
        <fullName evidence="2">histidine kinase</fullName>
        <ecNumber evidence="2">2.7.13.3</ecNumber>
    </recommendedName>
</protein>
<proteinExistence type="predicted"/>